<evidence type="ECO:0000256" key="9">
    <source>
        <dbReference type="ARBA" id="ARBA00022840"/>
    </source>
</evidence>
<evidence type="ECO:0000256" key="1">
    <source>
        <dbReference type="ARBA" id="ARBA00003761"/>
    </source>
</evidence>
<dbReference type="InterPro" id="IPR011761">
    <property type="entry name" value="ATP-grasp"/>
</dbReference>
<evidence type="ECO:0000256" key="7">
    <source>
        <dbReference type="ARBA" id="ARBA00022741"/>
    </source>
</evidence>
<evidence type="ECO:0000256" key="5">
    <source>
        <dbReference type="ARBA" id="ARBA00022516"/>
    </source>
</evidence>
<evidence type="ECO:0000256" key="4">
    <source>
        <dbReference type="ARBA" id="ARBA00013263"/>
    </source>
</evidence>
<dbReference type="FunFam" id="3.30.470.20:FF:000028">
    <property type="entry name" value="Methylcrotonoyl-CoA carboxylase subunit alpha, mitochondrial"/>
    <property type="match status" value="1"/>
</dbReference>
<dbReference type="NCBIfam" id="NF006367">
    <property type="entry name" value="PRK08591.1"/>
    <property type="match status" value="1"/>
</dbReference>
<dbReference type="InterPro" id="IPR016185">
    <property type="entry name" value="PreATP-grasp_dom_sf"/>
</dbReference>
<dbReference type="Pfam" id="PF02786">
    <property type="entry name" value="CPSase_L_D2"/>
    <property type="match status" value="1"/>
</dbReference>
<feature type="domain" description="ATP-grasp" evidence="14">
    <location>
        <begin position="119"/>
        <end position="315"/>
    </location>
</feature>
<keyword evidence="7 13" id="KW-0547">Nucleotide-binding</keyword>
<dbReference type="SUPFAM" id="SSF51246">
    <property type="entry name" value="Rudiment single hybrid motif"/>
    <property type="match status" value="1"/>
</dbReference>
<evidence type="ECO:0000256" key="13">
    <source>
        <dbReference type="PROSITE-ProRule" id="PRU00409"/>
    </source>
</evidence>
<dbReference type="EMBL" id="JACEIQ010000006">
    <property type="protein sequence ID" value="MBA4494267.1"/>
    <property type="molecule type" value="Genomic_DNA"/>
</dbReference>
<proteinExistence type="predicted"/>
<dbReference type="RefSeq" id="WP_181751595.1">
    <property type="nucleotide sequence ID" value="NZ_JACEIQ010000006.1"/>
</dbReference>
<evidence type="ECO:0000313" key="16">
    <source>
        <dbReference type="EMBL" id="MBA4494267.1"/>
    </source>
</evidence>
<protein>
    <recommendedName>
        <fullName evidence="4">biotin carboxylase</fullName>
        <ecNumber evidence="4">6.3.4.14</ecNumber>
    </recommendedName>
</protein>
<evidence type="ECO:0000256" key="11">
    <source>
        <dbReference type="ARBA" id="ARBA00023267"/>
    </source>
</evidence>
<comment type="caution">
    <text evidence="16">The sequence shown here is derived from an EMBL/GenBank/DDBJ whole genome shotgun (WGS) entry which is preliminary data.</text>
</comment>
<comment type="function">
    <text evidence="1">This protein is a component of the acetyl coenzyme A carboxylase complex; first, biotin carboxylase catalyzes the carboxylation of the carrier protein and then the transcarboxylase transfers the carboxyl group to form malonyl-CoA.</text>
</comment>
<dbReference type="AlphaFoldDB" id="A0A7W2A8K6"/>
<feature type="domain" description="Biotin carboxylation" evidence="15">
    <location>
        <begin position="1"/>
        <end position="443"/>
    </location>
</feature>
<evidence type="ECO:0000256" key="10">
    <source>
        <dbReference type="ARBA" id="ARBA00023160"/>
    </source>
</evidence>
<dbReference type="PROSITE" id="PS50975">
    <property type="entry name" value="ATP_GRASP"/>
    <property type="match status" value="1"/>
</dbReference>
<dbReference type="InterPro" id="IPR011764">
    <property type="entry name" value="Biotin_carboxylation_dom"/>
</dbReference>
<evidence type="ECO:0000256" key="6">
    <source>
        <dbReference type="ARBA" id="ARBA00022598"/>
    </source>
</evidence>
<evidence type="ECO:0000256" key="2">
    <source>
        <dbReference type="ARBA" id="ARBA00004956"/>
    </source>
</evidence>
<dbReference type="InterPro" id="IPR011054">
    <property type="entry name" value="Rudment_hybrid_motif"/>
</dbReference>
<evidence type="ECO:0000256" key="8">
    <source>
        <dbReference type="ARBA" id="ARBA00022832"/>
    </source>
</evidence>
<dbReference type="FunFam" id="3.40.50.20:FF:000010">
    <property type="entry name" value="Propionyl-CoA carboxylase subunit alpha"/>
    <property type="match status" value="1"/>
</dbReference>
<dbReference type="GO" id="GO:0004075">
    <property type="term" value="F:biotin carboxylase activity"/>
    <property type="evidence" value="ECO:0007669"/>
    <property type="project" value="UniProtKB-EC"/>
</dbReference>
<gene>
    <name evidence="16" type="ORF">H1191_08110</name>
</gene>
<dbReference type="Gene3D" id="3.30.470.20">
    <property type="entry name" value="ATP-grasp fold, B domain"/>
    <property type="match status" value="1"/>
</dbReference>
<name>A0A7W2A8K6_9BACL</name>
<dbReference type="PANTHER" id="PTHR18866">
    <property type="entry name" value="CARBOXYLASE:PYRUVATE/ACETYL-COA/PROPIONYL-COA CARBOXYLASE"/>
    <property type="match status" value="1"/>
</dbReference>
<dbReference type="PROSITE" id="PS50979">
    <property type="entry name" value="BC"/>
    <property type="match status" value="1"/>
</dbReference>
<dbReference type="InterPro" id="IPR005481">
    <property type="entry name" value="BC-like_N"/>
</dbReference>
<comment type="catalytic activity">
    <reaction evidence="12">
        <text>N(6)-biotinyl-L-lysyl-[protein] + hydrogencarbonate + ATP = N(6)-carboxybiotinyl-L-lysyl-[protein] + ADP + phosphate + H(+)</text>
        <dbReference type="Rhea" id="RHEA:13501"/>
        <dbReference type="Rhea" id="RHEA-COMP:10505"/>
        <dbReference type="Rhea" id="RHEA-COMP:10506"/>
        <dbReference type="ChEBI" id="CHEBI:15378"/>
        <dbReference type="ChEBI" id="CHEBI:17544"/>
        <dbReference type="ChEBI" id="CHEBI:30616"/>
        <dbReference type="ChEBI" id="CHEBI:43474"/>
        <dbReference type="ChEBI" id="CHEBI:83144"/>
        <dbReference type="ChEBI" id="CHEBI:83145"/>
        <dbReference type="ChEBI" id="CHEBI:456216"/>
        <dbReference type="EC" id="6.3.4.14"/>
    </reaction>
</comment>
<organism evidence="16 17">
    <name type="scientific">Paenactinomyces guangxiensis</name>
    <dbReference type="NCBI Taxonomy" id="1490290"/>
    <lineage>
        <taxon>Bacteria</taxon>
        <taxon>Bacillati</taxon>
        <taxon>Bacillota</taxon>
        <taxon>Bacilli</taxon>
        <taxon>Bacillales</taxon>
        <taxon>Thermoactinomycetaceae</taxon>
        <taxon>Paenactinomyces</taxon>
    </lineage>
</organism>
<keyword evidence="17" id="KW-1185">Reference proteome</keyword>
<dbReference type="SUPFAM" id="SSF56059">
    <property type="entry name" value="Glutathione synthetase ATP-binding domain-like"/>
    <property type="match status" value="1"/>
</dbReference>
<dbReference type="GO" id="GO:0006633">
    <property type="term" value="P:fatty acid biosynthetic process"/>
    <property type="evidence" value="ECO:0007669"/>
    <property type="project" value="UniProtKB-KW"/>
</dbReference>
<evidence type="ECO:0000259" key="15">
    <source>
        <dbReference type="PROSITE" id="PS50979"/>
    </source>
</evidence>
<dbReference type="PANTHER" id="PTHR18866:SF33">
    <property type="entry name" value="METHYLCROTONOYL-COA CARBOXYLASE SUBUNIT ALPHA, MITOCHONDRIAL-RELATED"/>
    <property type="match status" value="1"/>
</dbReference>
<dbReference type="InterPro" id="IPR005482">
    <property type="entry name" value="Biotin_COase_C"/>
</dbReference>
<dbReference type="SUPFAM" id="SSF52440">
    <property type="entry name" value="PreATP-grasp domain"/>
    <property type="match status" value="1"/>
</dbReference>
<keyword evidence="8" id="KW-0276">Fatty acid metabolism</keyword>
<dbReference type="GO" id="GO:0046872">
    <property type="term" value="F:metal ion binding"/>
    <property type="evidence" value="ECO:0007669"/>
    <property type="project" value="InterPro"/>
</dbReference>
<dbReference type="SMART" id="SM00878">
    <property type="entry name" value="Biotin_carb_C"/>
    <property type="match status" value="1"/>
</dbReference>
<evidence type="ECO:0000256" key="3">
    <source>
        <dbReference type="ARBA" id="ARBA00011750"/>
    </source>
</evidence>
<dbReference type="Pfam" id="PF00289">
    <property type="entry name" value="Biotin_carb_N"/>
    <property type="match status" value="1"/>
</dbReference>
<dbReference type="InterPro" id="IPR005479">
    <property type="entry name" value="CPAse_ATP-bd"/>
</dbReference>
<dbReference type="InterPro" id="IPR050856">
    <property type="entry name" value="Biotin_carboxylase_complex"/>
</dbReference>
<evidence type="ECO:0000256" key="12">
    <source>
        <dbReference type="ARBA" id="ARBA00048600"/>
    </source>
</evidence>
<accession>A0A7W2A8K6</accession>
<sequence>MQKVLIANRGEIASRIIRSCRSRGCKTVAVYSEADSDLAYVSMADEAVCIGAPPVAKSYLNMDAILQAAESTGADAIHPGYGFLSENAAFAKKVMERGLVWIGPGPGVIAEMGDKVTARKAMIEAGVPVVPGTEGLQSKEDAVTASEKIGFPVMVKASAGGGGIGMHVVKDAAEMEKLFPSAQGRAKAYFGDDTLFLEKWVERSRHVEVQIAADLQGNVIHLYERECSVQRRNQKVIEESLSPSIHSETRRRLYEAAIRAAQAVHYTGVGTVEFLVGPDEEFYFLEMNTRLQVEHPVTECITGLDIVALQLDLAEGKQLPVRQEEVPLHGHAMEFRIYAEDPQTFLPSPGKLTEFHPPQGEGIRIDTGVKTGNTISPFYDPMIAKCIVSGCTREEVLSRSRKALQAFRIAGIKTNIPLLLEVLDDPVFIDGHYDTHILANRTKR</sequence>
<dbReference type="PROSITE" id="PS00867">
    <property type="entry name" value="CPSASE_2"/>
    <property type="match status" value="1"/>
</dbReference>
<evidence type="ECO:0000259" key="14">
    <source>
        <dbReference type="PROSITE" id="PS50975"/>
    </source>
</evidence>
<reference evidence="16 17" key="1">
    <citation type="submission" date="2020-07" db="EMBL/GenBank/DDBJ databases">
        <authorList>
            <person name="Feng H."/>
        </authorList>
    </citation>
    <scope>NUCLEOTIDE SEQUENCE [LARGE SCALE GENOMIC DNA]</scope>
    <source>
        <strain evidence="17">s-10</strain>
    </source>
</reference>
<dbReference type="FunFam" id="3.30.1490.20:FF:000003">
    <property type="entry name" value="acetyl-CoA carboxylase isoform X1"/>
    <property type="match status" value="1"/>
</dbReference>
<comment type="subunit">
    <text evidence="3">Acetyl-CoA carboxylase is a heterohexamer of biotin carboxyl carrier protein, biotin carboxylase and the two subunits of carboxyl transferase in a 2:2 complex.</text>
</comment>
<keyword evidence="5" id="KW-0444">Lipid biosynthesis</keyword>
<dbReference type="PROSITE" id="PS00866">
    <property type="entry name" value="CPSASE_1"/>
    <property type="match status" value="1"/>
</dbReference>
<keyword evidence="11" id="KW-0092">Biotin</keyword>
<evidence type="ECO:0000313" key="17">
    <source>
        <dbReference type="Proteomes" id="UP000535491"/>
    </source>
</evidence>
<keyword evidence="10" id="KW-0443">Lipid metabolism</keyword>
<dbReference type="Pfam" id="PF02785">
    <property type="entry name" value="Biotin_carb_C"/>
    <property type="match status" value="1"/>
</dbReference>
<dbReference type="GO" id="GO:0005524">
    <property type="term" value="F:ATP binding"/>
    <property type="evidence" value="ECO:0007669"/>
    <property type="project" value="UniProtKB-UniRule"/>
</dbReference>
<keyword evidence="6" id="KW-0436">Ligase</keyword>
<keyword evidence="10" id="KW-0275">Fatty acid biosynthesis</keyword>
<dbReference type="Proteomes" id="UP000535491">
    <property type="component" value="Unassembled WGS sequence"/>
</dbReference>
<comment type="pathway">
    <text evidence="2">Lipid metabolism; malonyl-CoA biosynthesis; malonyl-CoA from acetyl-CoA: step 1/1.</text>
</comment>
<keyword evidence="9 13" id="KW-0067">ATP-binding</keyword>
<dbReference type="EC" id="6.3.4.14" evidence="4"/>